<evidence type="ECO:0000313" key="2">
    <source>
        <dbReference type="Proteomes" id="UP001519271"/>
    </source>
</evidence>
<accession>A0ABS4G8L9</accession>
<organism evidence="1 2">
    <name type="scientific">Youngiibacter multivorans</name>
    <dbReference type="NCBI Taxonomy" id="937251"/>
    <lineage>
        <taxon>Bacteria</taxon>
        <taxon>Bacillati</taxon>
        <taxon>Bacillota</taxon>
        <taxon>Clostridia</taxon>
        <taxon>Eubacteriales</taxon>
        <taxon>Clostridiaceae</taxon>
        <taxon>Youngiibacter</taxon>
    </lineage>
</organism>
<reference evidence="1 2" key="1">
    <citation type="submission" date="2021-03" db="EMBL/GenBank/DDBJ databases">
        <title>Genomic Encyclopedia of Type Strains, Phase IV (KMG-IV): sequencing the most valuable type-strain genomes for metagenomic binning, comparative biology and taxonomic classification.</title>
        <authorList>
            <person name="Goeker M."/>
        </authorList>
    </citation>
    <scope>NUCLEOTIDE SEQUENCE [LARGE SCALE GENOMIC DNA]</scope>
    <source>
        <strain evidence="1 2">DSM 6139</strain>
    </source>
</reference>
<name>A0ABS4G8L9_9CLOT</name>
<dbReference type="Proteomes" id="UP001519271">
    <property type="component" value="Unassembled WGS sequence"/>
</dbReference>
<comment type="caution">
    <text evidence="1">The sequence shown here is derived from an EMBL/GenBank/DDBJ whole genome shotgun (WGS) entry which is preliminary data.</text>
</comment>
<proteinExistence type="predicted"/>
<dbReference type="EMBL" id="JAGGKC010000049">
    <property type="protein sequence ID" value="MBP1920910.1"/>
    <property type="molecule type" value="Genomic_DNA"/>
</dbReference>
<sequence length="55" mass="6312">MSYKDIKALMADLKLVHKAPTEKAASVNLDKFEEKLKTKYPACVKSWRIVRAAKF</sequence>
<keyword evidence="2" id="KW-1185">Reference proteome</keyword>
<protein>
    <submittedName>
        <fullName evidence="1">Transposase-like protein</fullName>
    </submittedName>
</protein>
<evidence type="ECO:0000313" key="1">
    <source>
        <dbReference type="EMBL" id="MBP1920910.1"/>
    </source>
</evidence>
<gene>
    <name evidence="1" type="ORF">J2Z34_003430</name>
</gene>